<dbReference type="InterPro" id="IPR010994">
    <property type="entry name" value="RuvA_2-like"/>
</dbReference>
<reference evidence="3" key="1">
    <citation type="submission" date="2021-08" db="EMBL/GenBank/DDBJ databases">
        <authorList>
            <person name="Stevens D.C."/>
        </authorList>
    </citation>
    <scope>NUCLEOTIDE SEQUENCE</scope>
    <source>
        <strain evidence="3">DSM 53165</strain>
    </source>
</reference>
<proteinExistence type="predicted"/>
<dbReference type="InterPro" id="IPR012337">
    <property type="entry name" value="RNaseH-like_sf"/>
</dbReference>
<dbReference type="Pfam" id="PF00575">
    <property type="entry name" value="S1"/>
    <property type="match status" value="1"/>
</dbReference>
<dbReference type="InterPro" id="IPR006641">
    <property type="entry name" value="YqgF/RNaseH-like_dom"/>
</dbReference>
<dbReference type="InterPro" id="IPR041692">
    <property type="entry name" value="HHH_9"/>
</dbReference>
<dbReference type="Gene3D" id="3.30.420.140">
    <property type="entry name" value="YqgF/RNase H-like domain"/>
    <property type="match status" value="1"/>
</dbReference>
<dbReference type="SUPFAM" id="SSF50249">
    <property type="entry name" value="Nucleic acid-binding proteins"/>
    <property type="match status" value="1"/>
</dbReference>
<dbReference type="Pfam" id="PF17674">
    <property type="entry name" value="HHH_9"/>
    <property type="match status" value="1"/>
</dbReference>
<dbReference type="SUPFAM" id="SSF53098">
    <property type="entry name" value="Ribonuclease H-like"/>
    <property type="match status" value="1"/>
</dbReference>
<dbReference type="Pfam" id="PF12836">
    <property type="entry name" value="HHH_3"/>
    <property type="match status" value="1"/>
</dbReference>
<sequence length="842" mass="90203">MFERLGARAGPLRDPRDLQSALVVVRGARRGRRDHAGEIFGVVGATGGPREPGEEIVGASTAGVDTTSPVCQLPGSAMTTPAEFDPVPVLARDLQLPERGVAAVVRLLAEGATVPFIARYRKEATGGLDEVQIRAIEERRTYVLELEDRRRAVLDTIAAQGLLTDELRAKILACDTKAALEDLYLPFKPKRRTRAMVARERGLQPLADRILAQPDDGDPQAEAVKFVKAELEVPDVKAALAGARDIVAEVVAESPEVRAMVREAFAKEGTVRSEVMADKAGQPTKFEQYYDHEEPAANMPSHRFLAVRRGEQEGVLRVKIGVAAEAMTPRIEALAKARQGTPFHAEMVAAVRDAFVRLLAPTIETDVRIELKMKADREAVQVFGDNLRALLLAAPFGGRRVIGVDPGLRTGCKCAALDETGTYLGQATLYTSQGAAAAARAETELVAFVRAHKPDAIAVGNGTGGREAEAFVRAALASAGLKDILVVPVSEAGASVYSASEVAREELPDLDVTIRGAVSIARRLQDPLAELVKIDPKAIGVGQYQHDVFQPLLAKKLDQVVESCVNGVGVDLNTASAPLLARVAGLKPTVAKSVVEHRARNGAFASRQALLAVPGLGPKTFEQAAGFLRIRGGEHPLDASAVHPERYPLVEAIAADLGVPLAKLVGDAALAAKIPVARYASATVGEPTLRDIVAELGKPGRDPRDRFDPPKFRADVTTMNDLKVGMTLEGVVTNVTAFGAFVDVGVHQDGLVHISQLADRFVKDPHEVVKAGDRLKVRVLEVDLERKRIALTAKSDAPRGAATPAKVQERTPMNKGRGPRPSEPPQRQQSFSNQPFARLRKP</sequence>
<dbReference type="PROSITE" id="PS50126">
    <property type="entry name" value="S1"/>
    <property type="match status" value="1"/>
</dbReference>
<dbReference type="PANTHER" id="PTHR10724:SF10">
    <property type="entry name" value="S1 RNA-BINDING DOMAIN-CONTAINING PROTEIN 1"/>
    <property type="match status" value="1"/>
</dbReference>
<accession>A0ABS7U6P1</accession>
<dbReference type="CDD" id="cd05685">
    <property type="entry name" value="S1_Tex"/>
    <property type="match status" value="1"/>
</dbReference>
<name>A0ABS7U6P1_9BACT</name>
<dbReference type="Proteomes" id="UP001139031">
    <property type="component" value="Unassembled WGS sequence"/>
</dbReference>
<dbReference type="SMART" id="SM00732">
    <property type="entry name" value="YqgFc"/>
    <property type="match status" value="1"/>
</dbReference>
<organism evidence="3 4">
    <name type="scientific">Nannocystis pusilla</name>
    <dbReference type="NCBI Taxonomy" id="889268"/>
    <lineage>
        <taxon>Bacteria</taxon>
        <taxon>Pseudomonadati</taxon>
        <taxon>Myxococcota</taxon>
        <taxon>Polyangia</taxon>
        <taxon>Nannocystales</taxon>
        <taxon>Nannocystaceae</taxon>
        <taxon>Nannocystis</taxon>
    </lineage>
</organism>
<evidence type="ECO:0000313" key="3">
    <source>
        <dbReference type="EMBL" id="MBZ5716079.1"/>
    </source>
</evidence>
<dbReference type="InterPro" id="IPR032639">
    <property type="entry name" value="Tex_YqgF"/>
</dbReference>
<feature type="region of interest" description="Disordered" evidence="1">
    <location>
        <begin position="795"/>
        <end position="842"/>
    </location>
</feature>
<dbReference type="Pfam" id="PF16921">
    <property type="entry name" value="Tex_YqgF"/>
    <property type="match status" value="1"/>
</dbReference>
<dbReference type="SUPFAM" id="SSF158832">
    <property type="entry name" value="Tex N-terminal region-like"/>
    <property type="match status" value="1"/>
</dbReference>
<dbReference type="PANTHER" id="PTHR10724">
    <property type="entry name" value="30S RIBOSOMAL PROTEIN S1"/>
    <property type="match status" value="1"/>
</dbReference>
<gene>
    <name evidence="3" type="ORF">K7C98_43180</name>
</gene>
<dbReference type="InterPro" id="IPR035104">
    <property type="entry name" value="Ribosomal_protein_S1-like"/>
</dbReference>
<evidence type="ECO:0000256" key="1">
    <source>
        <dbReference type="SAM" id="MobiDB-lite"/>
    </source>
</evidence>
<dbReference type="InterPro" id="IPR050437">
    <property type="entry name" value="Ribos_protein_bS1-like"/>
</dbReference>
<dbReference type="InterPro" id="IPR055179">
    <property type="entry name" value="Tex-like_central_region"/>
</dbReference>
<dbReference type="InterPro" id="IPR023323">
    <property type="entry name" value="Tex-like_dom_sf"/>
</dbReference>
<dbReference type="SMART" id="SM00316">
    <property type="entry name" value="S1"/>
    <property type="match status" value="1"/>
</dbReference>
<protein>
    <submittedName>
        <fullName evidence="3">RNA-binding transcriptional accessory protein</fullName>
    </submittedName>
</protein>
<dbReference type="Pfam" id="PF22706">
    <property type="entry name" value="Tex_central_region"/>
    <property type="match status" value="1"/>
</dbReference>
<dbReference type="InterPro" id="IPR012340">
    <property type="entry name" value="NA-bd_OB-fold"/>
</dbReference>
<comment type="caution">
    <text evidence="3">The sequence shown here is derived from an EMBL/GenBank/DDBJ whole genome shotgun (WGS) entry which is preliminary data.</text>
</comment>
<keyword evidence="4" id="KW-1185">Reference proteome</keyword>
<evidence type="ECO:0000259" key="2">
    <source>
        <dbReference type="PROSITE" id="PS50126"/>
    </source>
</evidence>
<dbReference type="InterPro" id="IPR003029">
    <property type="entry name" value="S1_domain"/>
</dbReference>
<dbReference type="SUPFAM" id="SSF47781">
    <property type="entry name" value="RuvA domain 2-like"/>
    <property type="match status" value="2"/>
</dbReference>
<dbReference type="InterPro" id="IPR044146">
    <property type="entry name" value="S1_Tex"/>
</dbReference>
<dbReference type="Gene3D" id="1.10.10.650">
    <property type="entry name" value="RuvA domain 2-like"/>
    <property type="match status" value="1"/>
</dbReference>
<dbReference type="Pfam" id="PF09371">
    <property type="entry name" value="Tex_N"/>
    <property type="match status" value="1"/>
</dbReference>
<dbReference type="Gene3D" id="2.40.50.140">
    <property type="entry name" value="Nucleic acid-binding proteins"/>
    <property type="match status" value="1"/>
</dbReference>
<dbReference type="InterPro" id="IPR037027">
    <property type="entry name" value="YqgF/RNaseH-like_dom_sf"/>
</dbReference>
<dbReference type="EMBL" id="JAIRAU010000061">
    <property type="protein sequence ID" value="MBZ5716079.1"/>
    <property type="molecule type" value="Genomic_DNA"/>
</dbReference>
<dbReference type="PRINTS" id="PR00681">
    <property type="entry name" value="RIBOSOMALS1"/>
</dbReference>
<dbReference type="Gene3D" id="1.10.3500.10">
    <property type="entry name" value="Tex N-terminal region-like"/>
    <property type="match status" value="1"/>
</dbReference>
<dbReference type="Gene3D" id="1.10.150.310">
    <property type="entry name" value="Tex RuvX-like domain-like"/>
    <property type="match status" value="1"/>
</dbReference>
<dbReference type="InterPro" id="IPR023319">
    <property type="entry name" value="Tex-like_HTH_dom_sf"/>
</dbReference>
<feature type="domain" description="S1 motif" evidence="2">
    <location>
        <begin position="725"/>
        <end position="794"/>
    </location>
</feature>
<dbReference type="InterPro" id="IPR018974">
    <property type="entry name" value="Tex-like_N"/>
</dbReference>
<evidence type="ECO:0000313" key="4">
    <source>
        <dbReference type="Proteomes" id="UP001139031"/>
    </source>
</evidence>